<keyword evidence="2" id="KW-1185">Reference proteome</keyword>
<dbReference type="EMBL" id="MU273578">
    <property type="protein sequence ID" value="KAI0031479.1"/>
    <property type="molecule type" value="Genomic_DNA"/>
</dbReference>
<feature type="non-terminal residue" evidence="1">
    <location>
        <position position="1"/>
    </location>
</feature>
<sequence>RFGFDNGSSIDSLLDKDEVSLEAILDEDDLLQECKSQNTRLIDYFQRVDVLQRLLGYVTGQIEGEDAGKFKYPYVATEVLCSEIWSIVETCLSNADQLLNAFWENVLDRDEDSMQMHLAMASHFSRINAVFLNKKPLEMFAFIRSQPDVIERVLRHIETPPFSDLLLRIIQLDEQPGASGVLEWLSEERLMARLVQRLAPAYSPDMHTVVAELIKNIISMAAASPGAGITEGSQIGPASNSFARELARKSNVQTLVDYMLTNFGPDSDARPVHEATTTTTDDAPSPRESAPPLDRPPPNFESCISSVLHSICIIIELIRQNNSDYFEPYLFHTLRNRLIQVQQHLVTRDPEEGRIALEGAMKEMVDRMGVVHLGPVLDILSDCLEQLQQYLEKPRSLDGPIPTTIGELTPLTFERYRICELFAELLHCSNMTLLNRPAEYNYLYDEEGRLQGGLSALEDLANVISMGTGDDGERGGDEGMDEVEPAMELPVHGTAQDSTSLLDSDEDMSDGDGPGSSDDDPMEDIAISDSPRSSHIRSPTTILDSPAYTAPALLPPENSPPKAPLSSSPSLTAPALPDSVAAGVTGIPRRRSSTTSNGSTSSTMGRRSVASKRSSRRFNMQDASLPTVLPSGERLKQKLLECKTLSVVLDLFFDFPWNNFLHSVVYDLIHQILTGRVDTGVNRALAVALFQDAKLMHRIVEGQRRNDVEIAKPKGVRLGYMGHLTLIAEDVLLALEHFPLDLRDILSACAPQPDWDEYVHGRYHETKARDTSLLGGGKPVGGRAAPSMWKVDEADLSGVGAGEGSAGGEFRRATGPRPTRESSADFGSLPGPDDEPDDEPSHPTFARYLAQEMHSPDEFGAAAGDSADESDEDDDGGWLAHSQFQLEREPPASLRERRPLSAAGFDDSFSPGSLAVAVGPNSFADPFASEEDDDDDFGPFSNSASESNDPLTFSASFSDSFGDFGEFQSTDGETTPTTGSWMLASGDSDTGDGD</sequence>
<proteinExistence type="predicted"/>
<name>A0ACB8QI40_9AGAM</name>
<protein>
    <submittedName>
        <fullName evidence="1">SIT4 phosphatase-associated protein-domain-containing protein</fullName>
    </submittedName>
</protein>
<reference evidence="1" key="1">
    <citation type="submission" date="2021-02" db="EMBL/GenBank/DDBJ databases">
        <authorList>
            <consortium name="DOE Joint Genome Institute"/>
            <person name="Ahrendt S."/>
            <person name="Looney B.P."/>
            <person name="Miyauchi S."/>
            <person name="Morin E."/>
            <person name="Drula E."/>
            <person name="Courty P.E."/>
            <person name="Chicoki N."/>
            <person name="Fauchery L."/>
            <person name="Kohler A."/>
            <person name="Kuo A."/>
            <person name="Labutti K."/>
            <person name="Pangilinan J."/>
            <person name="Lipzen A."/>
            <person name="Riley R."/>
            <person name="Andreopoulos W."/>
            <person name="He G."/>
            <person name="Johnson J."/>
            <person name="Barry K.W."/>
            <person name="Grigoriev I.V."/>
            <person name="Nagy L."/>
            <person name="Hibbett D."/>
            <person name="Henrissat B."/>
            <person name="Matheny P.B."/>
            <person name="Labbe J."/>
            <person name="Martin F."/>
        </authorList>
    </citation>
    <scope>NUCLEOTIDE SEQUENCE</scope>
    <source>
        <strain evidence="1">EC-137</strain>
    </source>
</reference>
<gene>
    <name evidence="1" type="ORF">K488DRAFT_36954</name>
</gene>
<accession>A0ACB8QI40</accession>
<evidence type="ECO:0000313" key="1">
    <source>
        <dbReference type="EMBL" id="KAI0031479.1"/>
    </source>
</evidence>
<feature type="non-terminal residue" evidence="1">
    <location>
        <position position="994"/>
    </location>
</feature>
<evidence type="ECO:0000313" key="2">
    <source>
        <dbReference type="Proteomes" id="UP000814128"/>
    </source>
</evidence>
<dbReference type="Proteomes" id="UP000814128">
    <property type="component" value="Unassembled WGS sequence"/>
</dbReference>
<reference evidence="1" key="2">
    <citation type="journal article" date="2022" name="New Phytol.">
        <title>Evolutionary transition to the ectomycorrhizal habit in the genomes of a hyperdiverse lineage of mushroom-forming fungi.</title>
        <authorList>
            <person name="Looney B."/>
            <person name="Miyauchi S."/>
            <person name="Morin E."/>
            <person name="Drula E."/>
            <person name="Courty P.E."/>
            <person name="Kohler A."/>
            <person name="Kuo A."/>
            <person name="LaButti K."/>
            <person name="Pangilinan J."/>
            <person name="Lipzen A."/>
            <person name="Riley R."/>
            <person name="Andreopoulos W."/>
            <person name="He G."/>
            <person name="Johnson J."/>
            <person name="Nolan M."/>
            <person name="Tritt A."/>
            <person name="Barry K.W."/>
            <person name="Grigoriev I.V."/>
            <person name="Nagy L.G."/>
            <person name="Hibbett D."/>
            <person name="Henrissat B."/>
            <person name="Matheny P.B."/>
            <person name="Labbe J."/>
            <person name="Martin F.M."/>
        </authorList>
    </citation>
    <scope>NUCLEOTIDE SEQUENCE</scope>
    <source>
        <strain evidence="1">EC-137</strain>
    </source>
</reference>
<organism evidence="1 2">
    <name type="scientific">Vararia minispora EC-137</name>
    <dbReference type="NCBI Taxonomy" id="1314806"/>
    <lineage>
        <taxon>Eukaryota</taxon>
        <taxon>Fungi</taxon>
        <taxon>Dikarya</taxon>
        <taxon>Basidiomycota</taxon>
        <taxon>Agaricomycotina</taxon>
        <taxon>Agaricomycetes</taxon>
        <taxon>Russulales</taxon>
        <taxon>Lachnocladiaceae</taxon>
        <taxon>Vararia</taxon>
    </lineage>
</organism>
<comment type="caution">
    <text evidence="1">The sequence shown here is derived from an EMBL/GenBank/DDBJ whole genome shotgun (WGS) entry which is preliminary data.</text>
</comment>